<feature type="transmembrane region" description="Helical" evidence="2">
    <location>
        <begin position="123"/>
        <end position="142"/>
    </location>
</feature>
<dbReference type="Proteomes" id="UP001519331">
    <property type="component" value="Unassembled WGS sequence"/>
</dbReference>
<proteinExistence type="predicted"/>
<feature type="region of interest" description="Disordered" evidence="1">
    <location>
        <begin position="1"/>
        <end position="113"/>
    </location>
</feature>
<gene>
    <name evidence="3" type="ORF">JOF45_002444</name>
</gene>
<keyword evidence="2" id="KW-0472">Membrane</keyword>
<evidence type="ECO:0008006" key="5">
    <source>
        <dbReference type="Google" id="ProtNLM"/>
    </source>
</evidence>
<accession>A0ABS4T4Q0</accession>
<organism evidence="3 4">
    <name type="scientific">Nesterenkonia lacusekhoensis</name>
    <dbReference type="NCBI Taxonomy" id="150832"/>
    <lineage>
        <taxon>Bacteria</taxon>
        <taxon>Bacillati</taxon>
        <taxon>Actinomycetota</taxon>
        <taxon>Actinomycetes</taxon>
        <taxon>Micrococcales</taxon>
        <taxon>Micrococcaceae</taxon>
        <taxon>Nesterenkonia</taxon>
    </lineage>
</organism>
<feature type="compositionally biased region" description="Acidic residues" evidence="1">
    <location>
        <begin position="285"/>
        <end position="312"/>
    </location>
</feature>
<name>A0ABS4T4Q0_9MICC</name>
<dbReference type="EMBL" id="JAGINX010000001">
    <property type="protein sequence ID" value="MBP2319425.1"/>
    <property type="molecule type" value="Genomic_DNA"/>
</dbReference>
<feature type="compositionally biased region" description="Polar residues" evidence="1">
    <location>
        <begin position="90"/>
        <end position="100"/>
    </location>
</feature>
<evidence type="ECO:0000313" key="3">
    <source>
        <dbReference type="EMBL" id="MBP2319425.1"/>
    </source>
</evidence>
<evidence type="ECO:0000256" key="2">
    <source>
        <dbReference type="SAM" id="Phobius"/>
    </source>
</evidence>
<dbReference type="RefSeq" id="WP_210050693.1">
    <property type="nucleotide sequence ID" value="NZ_JAGINX010000001.1"/>
</dbReference>
<feature type="compositionally biased region" description="Acidic residues" evidence="1">
    <location>
        <begin position="74"/>
        <end position="89"/>
    </location>
</feature>
<keyword evidence="2" id="KW-0812">Transmembrane</keyword>
<feature type="compositionally biased region" description="Basic and acidic residues" evidence="1">
    <location>
        <begin position="7"/>
        <end position="34"/>
    </location>
</feature>
<comment type="caution">
    <text evidence="3">The sequence shown here is derived from an EMBL/GenBank/DDBJ whole genome shotgun (WGS) entry which is preliminary data.</text>
</comment>
<sequence length="312" mass="33886">MTQPGGPDRRDDAEKQTPLDGTAHDRTDQNRTKETGTQSPDDADSRTEPPEETESLGEGSESRAEDPEAADASAAEEDSDEPETPDAETSDTAASDTGTGSSRRSRREAAGDVPAERLSAVPFVLAAVLVIVLTGGALWWFLGREDEEEPVEQTRAEEATNGIILAQAPPEEWAAGDCLRDFDPEDDLSPATIISCDWDYDAQLIHWEDLDGDEHPGEDAVREQAMALCDAAQQEVLDQEATAGYHPLEGVVVHPDQSTWEDDRRVNCLLQRADGEQMNGNFVQDPEEDSSAETDDEDGGGETDVEETEETE</sequence>
<reference evidence="3 4" key="1">
    <citation type="submission" date="2021-03" db="EMBL/GenBank/DDBJ databases">
        <title>Sequencing the genomes of 1000 actinobacteria strains.</title>
        <authorList>
            <person name="Klenk H.-P."/>
        </authorList>
    </citation>
    <scope>NUCLEOTIDE SEQUENCE [LARGE SCALE GENOMIC DNA]</scope>
    <source>
        <strain evidence="3 4">DSM 12544</strain>
    </source>
</reference>
<protein>
    <recommendedName>
        <fullName evidence="5">Septum formation-related domain-containing protein</fullName>
    </recommendedName>
</protein>
<keyword evidence="4" id="KW-1185">Reference proteome</keyword>
<keyword evidence="2" id="KW-1133">Transmembrane helix</keyword>
<evidence type="ECO:0000256" key="1">
    <source>
        <dbReference type="SAM" id="MobiDB-lite"/>
    </source>
</evidence>
<feature type="region of interest" description="Disordered" evidence="1">
    <location>
        <begin position="272"/>
        <end position="312"/>
    </location>
</feature>
<evidence type="ECO:0000313" key="4">
    <source>
        <dbReference type="Proteomes" id="UP001519331"/>
    </source>
</evidence>